<protein>
    <submittedName>
        <fullName evidence="2">Uncharacterized protein</fullName>
    </submittedName>
</protein>
<reference evidence="3" key="1">
    <citation type="submission" date="2017-06" db="EMBL/GenBank/DDBJ databases">
        <title>Genome analysis of Fimbriiglobus ruber SP5, the first member of the order Planctomycetales with confirmed chitinolytic capability.</title>
        <authorList>
            <person name="Ravin N.V."/>
            <person name="Rakitin A.L."/>
            <person name="Ivanova A.A."/>
            <person name="Beletsky A.V."/>
            <person name="Kulichevskaya I.S."/>
            <person name="Mardanov A.V."/>
            <person name="Dedysh S.N."/>
        </authorList>
    </citation>
    <scope>NUCLEOTIDE SEQUENCE [LARGE SCALE GENOMIC DNA]</scope>
    <source>
        <strain evidence="3">SP5</strain>
    </source>
</reference>
<feature type="region of interest" description="Disordered" evidence="1">
    <location>
        <begin position="459"/>
        <end position="480"/>
    </location>
</feature>
<evidence type="ECO:0000256" key="1">
    <source>
        <dbReference type="SAM" id="MobiDB-lite"/>
    </source>
</evidence>
<accession>A0A225DDK1</accession>
<feature type="compositionally biased region" description="Low complexity" evidence="1">
    <location>
        <begin position="459"/>
        <end position="475"/>
    </location>
</feature>
<comment type="caution">
    <text evidence="2">The sequence shown here is derived from an EMBL/GenBank/DDBJ whole genome shotgun (WGS) entry which is preliminary data.</text>
</comment>
<dbReference type="EMBL" id="NIDE01000017">
    <property type="protein sequence ID" value="OWK36598.1"/>
    <property type="molecule type" value="Genomic_DNA"/>
</dbReference>
<feature type="region of interest" description="Disordered" evidence="1">
    <location>
        <begin position="80"/>
        <end position="101"/>
    </location>
</feature>
<dbReference type="AlphaFoldDB" id="A0A225DDK1"/>
<keyword evidence="3" id="KW-1185">Reference proteome</keyword>
<feature type="compositionally biased region" description="Low complexity" evidence="1">
    <location>
        <begin position="375"/>
        <end position="389"/>
    </location>
</feature>
<feature type="compositionally biased region" description="Gly residues" evidence="1">
    <location>
        <begin position="575"/>
        <end position="589"/>
    </location>
</feature>
<feature type="region of interest" description="Disordered" evidence="1">
    <location>
        <begin position="544"/>
        <end position="595"/>
    </location>
</feature>
<sequence length="645" mass="64574">MPTRTGQPQCDKSLEPSKDAFRNALFFSRQAAAGDLWSALLAIRPELSERLPDGCATGGLIYGHWRGTSTNSRKNLAVDDRDSAVPTCRPDGAGRTPDSGHLKEERQMKWLRFPKTHNRRENKIALGLTVLEARENPDAGFSATTAAAAVAPYLSQVPAGIAAQLDTLIAQDPALQQQLTQNPAAVLDPGYQTGLGTLTQQYAVPLASSASVQTPATSAAGGGSAAAVDAAVAPYLAQLPSDLAAAVPNLIATNPAIEGQLSANPAAVTNPGYQQALQQLAKLNEILSLSSTAAGATTAEPTASASSVGAAVTNATVTPYLSQIPSDLAAVVPTLVATNPALVQQLGTNPAAVTDPEYQQALRILAVESGLLPSSSLPPSASEQAPATGASGGGSAATADAAVASYLPQLPSDLAAVVPNLIATNPALANQLATNPAAVTDPGYQVALQHLAEAAGLLPSSSLPPSASEQAPATGASGGGSAATADAAVASYLPQLPSDLAAVVPNLIATNPALADQLATNPAAVTDPGYQVALQHLAEAAGLLPSGGTSTTGSTTATSGGTTTNTGDTSASSGGTSGSGSTSGTGTGSQSGQSGYWSAVFVDSNGQENDYGSEPTQAAAIQFGQQEAPFLPGETFTNNAKFFTQ</sequence>
<feature type="region of interest" description="Disordered" evidence="1">
    <location>
        <begin position="375"/>
        <end position="394"/>
    </location>
</feature>
<evidence type="ECO:0000313" key="2">
    <source>
        <dbReference type="EMBL" id="OWK36598.1"/>
    </source>
</evidence>
<dbReference type="Proteomes" id="UP000214646">
    <property type="component" value="Unassembled WGS sequence"/>
</dbReference>
<proteinExistence type="predicted"/>
<gene>
    <name evidence="2" type="ORF">FRUB_09161</name>
</gene>
<feature type="compositionally biased region" description="Low complexity" evidence="1">
    <location>
        <begin position="546"/>
        <end position="574"/>
    </location>
</feature>
<name>A0A225DDK1_9BACT</name>
<evidence type="ECO:0000313" key="3">
    <source>
        <dbReference type="Proteomes" id="UP000214646"/>
    </source>
</evidence>
<organism evidence="2 3">
    <name type="scientific">Fimbriiglobus ruber</name>
    <dbReference type="NCBI Taxonomy" id="1908690"/>
    <lineage>
        <taxon>Bacteria</taxon>
        <taxon>Pseudomonadati</taxon>
        <taxon>Planctomycetota</taxon>
        <taxon>Planctomycetia</taxon>
        <taxon>Gemmatales</taxon>
        <taxon>Gemmataceae</taxon>
        <taxon>Fimbriiglobus</taxon>
    </lineage>
</organism>